<comment type="similarity">
    <text evidence="1">Belongs to the Ntn-hydrolase family.</text>
</comment>
<comment type="caution">
    <text evidence="15">The sequence shown here is derived from an EMBL/GenBank/DDBJ whole genome shotgun (WGS) entry which is preliminary data.</text>
</comment>
<evidence type="ECO:0000256" key="5">
    <source>
        <dbReference type="ARBA" id="ARBA00050421"/>
    </source>
</evidence>
<comment type="function">
    <text evidence="6">Cleaves the GlcNAc-Asn bond which joins oligosaccharides to the peptide of asparagine-linked glycoproteins.</text>
</comment>
<dbReference type="SUPFAM" id="SSF56235">
    <property type="entry name" value="N-terminal nucleophile aminohydrolases (Ntn hydrolases)"/>
    <property type="match status" value="1"/>
</dbReference>
<accession>A0ABD2MJP1</accession>
<feature type="active site" description="Nucleophile" evidence="11">
    <location>
        <position position="200"/>
    </location>
</feature>
<dbReference type="FunFam" id="3.60.20.30:FF:000003">
    <property type="entry name" value="N(4)-(Beta-N-acetylglucosaminyl)-L-asparaginase isoform X1"/>
    <property type="match status" value="1"/>
</dbReference>
<keyword evidence="4" id="KW-0068">Autocatalytic cleavage</keyword>
<evidence type="ECO:0000256" key="13">
    <source>
        <dbReference type="PIRSR" id="PIRSR600246-3"/>
    </source>
</evidence>
<dbReference type="PANTHER" id="PTHR10188:SF6">
    <property type="entry name" value="N(4)-(BETA-N-ACETYLGLUCOSAMINYL)-L-ASPARAGINASE"/>
    <property type="match status" value="1"/>
</dbReference>
<evidence type="ECO:0000256" key="2">
    <source>
        <dbReference type="ARBA" id="ARBA00022670"/>
    </source>
</evidence>
<evidence type="ECO:0000313" key="16">
    <source>
        <dbReference type="Proteomes" id="UP001516400"/>
    </source>
</evidence>
<dbReference type="AlphaFoldDB" id="A0ABD2MJP1"/>
<proteinExistence type="inferred from homology"/>
<dbReference type="GO" id="GO:0006508">
    <property type="term" value="P:proteolysis"/>
    <property type="evidence" value="ECO:0007669"/>
    <property type="project" value="UniProtKB-KW"/>
</dbReference>
<dbReference type="Gene3D" id="3.60.20.30">
    <property type="entry name" value="(Glycosyl)asparaginase"/>
    <property type="match status" value="1"/>
</dbReference>
<gene>
    <name evidence="15" type="ORF">HHI36_010724</name>
</gene>
<reference evidence="15 16" key="1">
    <citation type="journal article" date="2021" name="BMC Biol.">
        <title>Horizontally acquired antibacterial genes associated with adaptive radiation of ladybird beetles.</title>
        <authorList>
            <person name="Li H.S."/>
            <person name="Tang X.F."/>
            <person name="Huang Y.H."/>
            <person name="Xu Z.Y."/>
            <person name="Chen M.L."/>
            <person name="Du X.Y."/>
            <person name="Qiu B.Y."/>
            <person name="Chen P.T."/>
            <person name="Zhang W."/>
            <person name="Slipinski A."/>
            <person name="Escalona H.E."/>
            <person name="Waterhouse R.M."/>
            <person name="Zwick A."/>
            <person name="Pang H."/>
        </authorList>
    </citation>
    <scope>NUCLEOTIDE SEQUENCE [LARGE SCALE GENOMIC DNA]</scope>
    <source>
        <strain evidence="15">SYSU2018</strain>
    </source>
</reference>
<evidence type="ECO:0000256" key="12">
    <source>
        <dbReference type="PIRSR" id="PIRSR600246-2"/>
    </source>
</evidence>
<evidence type="ECO:0000256" key="8">
    <source>
        <dbReference type="ARBA" id="ARBA00078726"/>
    </source>
</evidence>
<evidence type="ECO:0000256" key="10">
    <source>
        <dbReference type="ARBA" id="ARBA00080645"/>
    </source>
</evidence>
<feature type="signal peptide" evidence="14">
    <location>
        <begin position="1"/>
        <end position="20"/>
    </location>
</feature>
<dbReference type="Pfam" id="PF01112">
    <property type="entry name" value="Asparaginase_2"/>
    <property type="match status" value="1"/>
</dbReference>
<evidence type="ECO:0000256" key="14">
    <source>
        <dbReference type="SAM" id="SignalP"/>
    </source>
</evidence>
<evidence type="ECO:0000313" key="15">
    <source>
        <dbReference type="EMBL" id="KAL3266558.1"/>
    </source>
</evidence>
<evidence type="ECO:0000256" key="6">
    <source>
        <dbReference type="ARBA" id="ARBA00053295"/>
    </source>
</evidence>
<evidence type="ECO:0000256" key="11">
    <source>
        <dbReference type="PIRSR" id="PIRSR600246-1"/>
    </source>
</evidence>
<feature type="site" description="Cleavage; by autolysis" evidence="13">
    <location>
        <begin position="199"/>
        <end position="200"/>
    </location>
</feature>
<dbReference type="CDD" id="cd04513">
    <property type="entry name" value="Glycosylasparaginase"/>
    <property type="match status" value="1"/>
</dbReference>
<feature type="binding site" evidence="12">
    <location>
        <begin position="228"/>
        <end position="231"/>
    </location>
    <ligand>
        <name>substrate</name>
    </ligand>
</feature>
<dbReference type="EC" id="3.5.1.26" evidence="7"/>
<evidence type="ECO:0000256" key="9">
    <source>
        <dbReference type="ARBA" id="ARBA00079301"/>
    </source>
</evidence>
<dbReference type="GO" id="GO:0008233">
    <property type="term" value="F:peptidase activity"/>
    <property type="evidence" value="ECO:0007669"/>
    <property type="project" value="UniProtKB-KW"/>
</dbReference>
<dbReference type="GO" id="GO:0003948">
    <property type="term" value="F:N4-(beta-N-acetylglucosaminyl)-L-asparaginase activity"/>
    <property type="evidence" value="ECO:0007669"/>
    <property type="project" value="UniProtKB-EC"/>
</dbReference>
<dbReference type="PANTHER" id="PTHR10188">
    <property type="entry name" value="L-ASPARAGINASE"/>
    <property type="match status" value="1"/>
</dbReference>
<keyword evidence="2" id="KW-0645">Protease</keyword>
<dbReference type="EMBL" id="JABFTP020000001">
    <property type="protein sequence ID" value="KAL3266558.1"/>
    <property type="molecule type" value="Genomic_DNA"/>
</dbReference>
<protein>
    <recommendedName>
        <fullName evidence="7">N(4)-(beta-N-acetylglucosaminyl)-L-asparaginase</fullName>
        <ecNumber evidence="7">3.5.1.26</ecNumber>
    </recommendedName>
    <alternativeName>
        <fullName evidence="9">Aspartylglucosaminidase</fullName>
    </alternativeName>
    <alternativeName>
        <fullName evidence="8">Glycosylasparaginase</fullName>
    </alternativeName>
    <alternativeName>
        <fullName evidence="10">N4-(N-acetyl-beta-glucosaminyl)-L-asparagine amidase</fullName>
    </alternativeName>
</protein>
<feature type="binding site" evidence="12">
    <location>
        <begin position="251"/>
        <end position="254"/>
    </location>
    <ligand>
        <name>substrate</name>
    </ligand>
</feature>
<sequence>MLKILMLLSFFLFEVPAGNGTLVINTWKFSNATKKAWNIVQSGGSAIEAVTLGCKVCEVDQCDFTVGYGGSPDEKGETTLDAMIFDGTNMDMGAVGGLRRIKNAIEVAREILEHTEHSILVGDLATNFAKELGYEEQSLSTKYSQDMYKSWKESTCQPNFWKNVVPDPKENCGPYNKLSDNDINSHSNRDGFFNSKNHDTIGMVVMDNSGNIVAGTSSNGAKYKIPGRVGDAPLPGAGAYADSEVGGAAATGDGDVMMRFLPSFLAVEEMRRGSSPTKAAQIAISRITQKFPNFSGGVVVMSRDGGYGAACNGMDLFPYCIANKENENVTIKFVKC</sequence>
<keyword evidence="16" id="KW-1185">Reference proteome</keyword>
<feature type="chain" id="PRO_5044784388" description="N(4)-(beta-N-acetylglucosaminyl)-L-asparaginase" evidence="14">
    <location>
        <begin position="21"/>
        <end position="336"/>
    </location>
</feature>
<dbReference type="Proteomes" id="UP001516400">
    <property type="component" value="Unassembled WGS sequence"/>
</dbReference>
<dbReference type="InterPro" id="IPR029055">
    <property type="entry name" value="Ntn_hydrolases_N"/>
</dbReference>
<name>A0ABD2MJP1_9CUCU</name>
<dbReference type="InterPro" id="IPR000246">
    <property type="entry name" value="Peptidase_T2"/>
</dbReference>
<evidence type="ECO:0000256" key="1">
    <source>
        <dbReference type="ARBA" id="ARBA00010872"/>
    </source>
</evidence>
<keyword evidence="14" id="KW-0732">Signal</keyword>
<evidence type="ECO:0000256" key="3">
    <source>
        <dbReference type="ARBA" id="ARBA00022801"/>
    </source>
</evidence>
<organism evidence="15 16">
    <name type="scientific">Cryptolaemus montrouzieri</name>
    <dbReference type="NCBI Taxonomy" id="559131"/>
    <lineage>
        <taxon>Eukaryota</taxon>
        <taxon>Metazoa</taxon>
        <taxon>Ecdysozoa</taxon>
        <taxon>Arthropoda</taxon>
        <taxon>Hexapoda</taxon>
        <taxon>Insecta</taxon>
        <taxon>Pterygota</taxon>
        <taxon>Neoptera</taxon>
        <taxon>Endopterygota</taxon>
        <taxon>Coleoptera</taxon>
        <taxon>Polyphaga</taxon>
        <taxon>Cucujiformia</taxon>
        <taxon>Coccinelloidea</taxon>
        <taxon>Coccinellidae</taxon>
        <taxon>Scymninae</taxon>
        <taxon>Scymnini</taxon>
        <taxon>Cryptolaemus</taxon>
    </lineage>
</organism>
<evidence type="ECO:0000256" key="7">
    <source>
        <dbReference type="ARBA" id="ARBA00066729"/>
    </source>
</evidence>
<comment type="catalytic activity">
    <reaction evidence="5">
        <text>N(4)-(beta-N-acetyl-D-glucosaminyl)-L-asparagine + H2O = N-acetyl-beta-D-glucosaminylamine + L-aspartate + H(+)</text>
        <dbReference type="Rhea" id="RHEA:11544"/>
        <dbReference type="ChEBI" id="CHEBI:15377"/>
        <dbReference type="ChEBI" id="CHEBI:15378"/>
        <dbReference type="ChEBI" id="CHEBI:15947"/>
        <dbReference type="ChEBI" id="CHEBI:29991"/>
        <dbReference type="ChEBI" id="CHEBI:58080"/>
        <dbReference type="EC" id="3.5.1.26"/>
    </reaction>
</comment>
<keyword evidence="3" id="KW-0378">Hydrolase</keyword>
<evidence type="ECO:0000256" key="4">
    <source>
        <dbReference type="ARBA" id="ARBA00022813"/>
    </source>
</evidence>